<proteinExistence type="predicted"/>
<dbReference type="Pfam" id="PF12205">
    <property type="entry name" value="GIT1_C"/>
    <property type="match status" value="1"/>
</dbReference>
<dbReference type="SMART" id="SM00555">
    <property type="entry name" value="GIT"/>
    <property type="match status" value="2"/>
</dbReference>
<dbReference type="PANTHER" id="PTHR21601:SF0">
    <property type="entry name" value="PROTEIN SPA2-RELATED"/>
    <property type="match status" value="1"/>
</dbReference>
<keyword evidence="1" id="KW-0677">Repeat</keyword>
<feature type="domain" description="GIT Spa2 homology (SHD)" evidence="3">
    <location>
        <begin position="56"/>
        <end position="86"/>
    </location>
</feature>
<feature type="domain" description="GIT Spa2 homology (SHD)" evidence="3">
    <location>
        <begin position="104"/>
        <end position="134"/>
    </location>
</feature>
<feature type="compositionally biased region" description="Polar residues" evidence="2">
    <location>
        <begin position="148"/>
        <end position="164"/>
    </location>
</feature>
<comment type="caution">
    <text evidence="4">The sequence shown here is derived from an EMBL/GenBank/DDBJ whole genome shotgun (WGS) entry which is preliminary data.</text>
</comment>
<dbReference type="PANTHER" id="PTHR21601">
    <property type="entry name" value="SPA2 PROTEIN"/>
    <property type="match status" value="1"/>
</dbReference>
<feature type="compositionally biased region" description="Polar residues" evidence="2">
    <location>
        <begin position="348"/>
        <end position="368"/>
    </location>
</feature>
<organism evidence="4 5">
    <name type="scientific">Batrachochytrium salamandrivorans</name>
    <dbReference type="NCBI Taxonomy" id="1357716"/>
    <lineage>
        <taxon>Eukaryota</taxon>
        <taxon>Fungi</taxon>
        <taxon>Fungi incertae sedis</taxon>
        <taxon>Chytridiomycota</taxon>
        <taxon>Chytridiomycota incertae sedis</taxon>
        <taxon>Chytridiomycetes</taxon>
        <taxon>Rhizophydiales</taxon>
        <taxon>Rhizophydiales incertae sedis</taxon>
        <taxon>Batrachochytrium</taxon>
    </lineage>
</organism>
<dbReference type="InterPro" id="IPR013724">
    <property type="entry name" value="GIT_SHD"/>
</dbReference>
<feature type="region of interest" description="Disordered" evidence="2">
    <location>
        <begin position="140"/>
        <end position="164"/>
    </location>
</feature>
<gene>
    <name evidence="4" type="ORF">BASA50_009454</name>
</gene>
<feature type="region of interest" description="Disordered" evidence="2">
    <location>
        <begin position="345"/>
        <end position="373"/>
    </location>
</feature>
<dbReference type="EMBL" id="JAFCIX010000435">
    <property type="protein sequence ID" value="KAH6590193.1"/>
    <property type="molecule type" value="Genomic_DNA"/>
</dbReference>
<dbReference type="InterPro" id="IPR039892">
    <property type="entry name" value="Spa2/Sph1"/>
</dbReference>
<dbReference type="InterPro" id="IPR056439">
    <property type="entry name" value="VBS_C3G9"/>
</dbReference>
<accession>A0ABQ8F1J7</accession>
<feature type="region of interest" description="Disordered" evidence="2">
    <location>
        <begin position="523"/>
        <end position="552"/>
    </location>
</feature>
<dbReference type="Proteomes" id="UP001648503">
    <property type="component" value="Unassembled WGS sequence"/>
</dbReference>
<dbReference type="Gene3D" id="1.20.120.330">
    <property type="entry name" value="Nucleotidyltransferases domain 2"/>
    <property type="match status" value="1"/>
</dbReference>
<dbReference type="Pfam" id="PF08518">
    <property type="entry name" value="GIT_SHD"/>
    <property type="match status" value="1"/>
</dbReference>
<evidence type="ECO:0000313" key="4">
    <source>
        <dbReference type="EMBL" id="KAH6590193.1"/>
    </source>
</evidence>
<name>A0ABQ8F1J7_9FUNG</name>
<evidence type="ECO:0000313" key="5">
    <source>
        <dbReference type="Proteomes" id="UP001648503"/>
    </source>
</evidence>
<reference evidence="4 5" key="1">
    <citation type="submission" date="2021-02" db="EMBL/GenBank/DDBJ databases">
        <title>Variation within the Batrachochytrium salamandrivorans European outbreak.</title>
        <authorList>
            <person name="Kelly M."/>
            <person name="Pasmans F."/>
            <person name="Shea T.P."/>
            <person name="Munoz J.F."/>
            <person name="Carranza S."/>
            <person name="Cuomo C.A."/>
            <person name="Martel A."/>
        </authorList>
    </citation>
    <scope>NUCLEOTIDE SEQUENCE [LARGE SCALE GENOMIC DNA]</scope>
    <source>
        <strain evidence="4 5">AMFP18/2</strain>
    </source>
</reference>
<protein>
    <recommendedName>
        <fullName evidence="3">GIT Spa2 homology (SHD) domain-containing protein</fullName>
    </recommendedName>
</protein>
<evidence type="ECO:0000256" key="1">
    <source>
        <dbReference type="ARBA" id="ARBA00022737"/>
    </source>
</evidence>
<dbReference type="InterPro" id="IPR022018">
    <property type="entry name" value="GIT1_C"/>
</dbReference>
<keyword evidence="5" id="KW-1185">Reference proteome</keyword>
<sequence>MEQASTATSGLMGANGGSSKTLEMAAVHYATLHDFLLPHMDTLEQSHSQSKQRAIASDKLSKLTIQQFFELSVDVFDELKRRNADTGDPFLPISNDFHPKRNQARQKLAVLPLSRFRALASDVHSELEFRFPTVATEVKSRYSGGGTTSLSNITPLNNSSNSTVPPLNSGATQDLTRAMPSTVQGNTIIPPRSQNNDGKASLDNLMSDIGTMMSPDQISDGSKTIIMTLQTRISDLQAQLENERTNKAAALMDADAALRREKQKFQDLSREHQEILSDHQVLRQDYSSLQDDYNEQQQIAADIRSEATNLLEEIKALSKRNDDLKNHQEIHMETIHKLKEEIKRLDSQESNVSGRDLNQSNPSHQNGARPQPFNGRINIDYNIDDIVDAGIVSLHFVDSYKSAVEDLVRASRSENPTSVLVAMKGIVIACRSITEDSEAYENNQECALEDYERHELVDVKNKLSTALTHQMGVAKTLATNFNNDIVLALEASTGELSSTIVELLHIYQRHTGLSNAIERTVEDDSKNANSSNHMGQGDGNDNRSGDNDNADDGSYEIEELKIYLEQQTDLIVQAIQSLLYAMRQSSNFGQGFKDTVTGITNIVDNLVEVSRSTLNRPPGAEFLERGENILQELSTANIRLDELGTSMINSPQSKTLKQKLASSSYEIAKFVKELISLIE</sequence>
<evidence type="ECO:0000259" key="3">
    <source>
        <dbReference type="SMART" id="SM00555"/>
    </source>
</evidence>
<dbReference type="Pfam" id="PF23742">
    <property type="entry name" value="VBS_C3G9"/>
    <property type="match status" value="1"/>
</dbReference>
<evidence type="ECO:0000256" key="2">
    <source>
        <dbReference type="SAM" id="MobiDB-lite"/>
    </source>
</evidence>